<feature type="region of interest" description="Disordered" evidence="1">
    <location>
        <begin position="1"/>
        <end position="36"/>
    </location>
</feature>
<organism evidence="2 3">
    <name type="scientific">Puccinia coronata f. sp. avenae</name>
    <dbReference type="NCBI Taxonomy" id="200324"/>
    <lineage>
        <taxon>Eukaryota</taxon>
        <taxon>Fungi</taxon>
        <taxon>Dikarya</taxon>
        <taxon>Basidiomycota</taxon>
        <taxon>Pucciniomycotina</taxon>
        <taxon>Pucciniomycetes</taxon>
        <taxon>Pucciniales</taxon>
        <taxon>Pucciniaceae</taxon>
        <taxon>Puccinia</taxon>
    </lineage>
</organism>
<feature type="region of interest" description="Disordered" evidence="1">
    <location>
        <begin position="220"/>
        <end position="241"/>
    </location>
</feature>
<accession>A0A2N5TPA0</accession>
<evidence type="ECO:0000313" key="2">
    <source>
        <dbReference type="EMBL" id="PLW27294.1"/>
    </source>
</evidence>
<comment type="caution">
    <text evidence="2">The sequence shown here is derived from an EMBL/GenBank/DDBJ whole genome shotgun (WGS) entry which is preliminary data.</text>
</comment>
<feature type="compositionally biased region" description="Polar residues" evidence="1">
    <location>
        <begin position="1"/>
        <end position="21"/>
    </location>
</feature>
<dbReference type="OrthoDB" id="10252227at2759"/>
<dbReference type="InterPro" id="IPR044972">
    <property type="entry name" value="Mot1"/>
</dbReference>
<dbReference type="PANTHER" id="PTHR36498:SF1">
    <property type="entry name" value="TATA-BINDING PROTEIN-ASSOCIATED FACTOR 172"/>
    <property type="match status" value="1"/>
</dbReference>
<proteinExistence type="predicted"/>
<sequence length="363" mass="40198">MQDLHSQSAFPDIKSTGSDVTSPPGGVTSPATPPTQPLADVVLTGVWTGTTAPRLNISSERLYIGHHQRNGRLKIMLRRYWISTCKISPVWHDATLDRVDTTSLLHNGNPRLVDATTVFLDAITALSGFPPEMLNKHQFKHHFLLQLLGGSKIEEYNIPIIVKANLGQYQRDRIRWLAFLAKYQLLGILCDDGLLQDGTQDAATSNHSFSQVCTRASKSSTPVIPKSTSKPRRKTHVRPVPHLPGKNMPNLIALQYLEALSLLAALSPVKFLVIQPYQMLITGILCILLHLGSREVATTLWTKIQIDLHIPQKSSHQALKAFYYLQPHLNLSGLQLALLAPISPAPYVSHQLRPTAPQPLESC</sequence>
<dbReference type="GO" id="GO:0016887">
    <property type="term" value="F:ATP hydrolysis activity"/>
    <property type="evidence" value="ECO:0007669"/>
    <property type="project" value="InterPro"/>
</dbReference>
<evidence type="ECO:0000313" key="3">
    <source>
        <dbReference type="Proteomes" id="UP000235388"/>
    </source>
</evidence>
<name>A0A2N5TPA0_9BASI</name>
<dbReference type="GO" id="GO:0017025">
    <property type="term" value="F:TBP-class protein binding"/>
    <property type="evidence" value="ECO:0007669"/>
    <property type="project" value="InterPro"/>
</dbReference>
<keyword evidence="3" id="KW-1185">Reference proteome</keyword>
<dbReference type="PANTHER" id="PTHR36498">
    <property type="entry name" value="TATA-BINDING PROTEIN-ASSOCIATED FACTOR 172"/>
    <property type="match status" value="1"/>
</dbReference>
<feature type="compositionally biased region" description="Basic residues" evidence="1">
    <location>
        <begin position="229"/>
        <end position="239"/>
    </location>
</feature>
<gene>
    <name evidence="2" type="ORF">PCANC_26103</name>
</gene>
<reference evidence="2 3" key="1">
    <citation type="submission" date="2017-11" db="EMBL/GenBank/DDBJ databases">
        <title>De novo assembly and phasing of dikaryotic genomes from two isolates of Puccinia coronata f. sp. avenae, the causal agent of oat crown rust.</title>
        <authorList>
            <person name="Miller M.E."/>
            <person name="Zhang Y."/>
            <person name="Omidvar V."/>
            <person name="Sperschneider J."/>
            <person name="Schwessinger B."/>
            <person name="Raley C."/>
            <person name="Palmer J.M."/>
            <person name="Garnica D."/>
            <person name="Upadhyaya N."/>
            <person name="Rathjen J."/>
            <person name="Taylor J.M."/>
            <person name="Park R.F."/>
            <person name="Dodds P.N."/>
            <person name="Hirsch C.D."/>
            <person name="Kianian S.F."/>
            <person name="Figueroa M."/>
        </authorList>
    </citation>
    <scope>NUCLEOTIDE SEQUENCE [LARGE SCALE GENOMIC DNA]</scope>
    <source>
        <strain evidence="2">12NC29</strain>
    </source>
</reference>
<protein>
    <submittedName>
        <fullName evidence="2">Uncharacterized protein</fullName>
    </submittedName>
</protein>
<dbReference type="Proteomes" id="UP000235388">
    <property type="component" value="Unassembled WGS sequence"/>
</dbReference>
<dbReference type="AlphaFoldDB" id="A0A2N5TPA0"/>
<dbReference type="EMBL" id="PGCJ01000494">
    <property type="protein sequence ID" value="PLW27294.1"/>
    <property type="molecule type" value="Genomic_DNA"/>
</dbReference>
<evidence type="ECO:0000256" key="1">
    <source>
        <dbReference type="SAM" id="MobiDB-lite"/>
    </source>
</evidence>
<dbReference type="GO" id="GO:0003677">
    <property type="term" value="F:DNA binding"/>
    <property type="evidence" value="ECO:0007669"/>
    <property type="project" value="InterPro"/>
</dbReference>
<dbReference type="STRING" id="200324.A0A2N5TPA0"/>